<dbReference type="EMBL" id="BJZT01000014">
    <property type="protein sequence ID" value="GEO99089.1"/>
    <property type="molecule type" value="Genomic_DNA"/>
</dbReference>
<dbReference type="InterPro" id="IPR009057">
    <property type="entry name" value="Homeodomain-like_sf"/>
</dbReference>
<evidence type="ECO:0000313" key="4">
    <source>
        <dbReference type="Proteomes" id="UP000321258"/>
    </source>
</evidence>
<dbReference type="Pfam" id="PF13011">
    <property type="entry name" value="LZ_Tnp_IS481"/>
    <property type="match status" value="1"/>
</dbReference>
<protein>
    <recommendedName>
        <fullName evidence="2">DNA-binding domain-containing protein</fullName>
    </recommendedName>
</protein>
<gene>
    <name evidence="3" type="ORF">MHA02_14770</name>
</gene>
<feature type="domain" description="DNA-binding" evidence="2">
    <location>
        <begin position="1"/>
        <end position="84"/>
    </location>
</feature>
<dbReference type="SUPFAM" id="SSF46689">
    <property type="entry name" value="Homeodomain-like"/>
    <property type="match status" value="1"/>
</dbReference>
<name>A0A512IN07_9HYPH</name>
<organism evidence="3 4">
    <name type="scientific">Methylobacterium haplocladii</name>
    <dbReference type="NCBI Taxonomy" id="1176176"/>
    <lineage>
        <taxon>Bacteria</taxon>
        <taxon>Pseudomonadati</taxon>
        <taxon>Pseudomonadota</taxon>
        <taxon>Alphaproteobacteria</taxon>
        <taxon>Hyphomicrobiales</taxon>
        <taxon>Methylobacteriaceae</taxon>
        <taxon>Methylobacterium</taxon>
    </lineage>
</organism>
<keyword evidence="4" id="KW-1185">Reference proteome</keyword>
<evidence type="ECO:0000256" key="1">
    <source>
        <dbReference type="SAM" id="MobiDB-lite"/>
    </source>
</evidence>
<comment type="caution">
    <text evidence="3">The sequence shown here is derived from an EMBL/GenBank/DDBJ whole genome shotgun (WGS) entry which is preliminary data.</text>
</comment>
<evidence type="ECO:0000313" key="3">
    <source>
        <dbReference type="EMBL" id="GEO99089.1"/>
    </source>
</evidence>
<dbReference type="InterPro" id="IPR036388">
    <property type="entry name" value="WH-like_DNA-bd_sf"/>
</dbReference>
<dbReference type="AlphaFoldDB" id="A0A512IN07"/>
<dbReference type="Gene3D" id="1.10.10.10">
    <property type="entry name" value="Winged helix-like DNA-binding domain superfamily/Winged helix DNA-binding domain"/>
    <property type="match status" value="1"/>
</dbReference>
<proteinExistence type="predicted"/>
<feature type="region of interest" description="Disordered" evidence="1">
    <location>
        <begin position="53"/>
        <end position="73"/>
    </location>
</feature>
<dbReference type="Proteomes" id="UP000321258">
    <property type="component" value="Unassembled WGS sequence"/>
</dbReference>
<evidence type="ECO:0000259" key="2">
    <source>
        <dbReference type="Pfam" id="PF13011"/>
    </source>
</evidence>
<reference evidence="3 4" key="1">
    <citation type="submission" date="2019-07" db="EMBL/GenBank/DDBJ databases">
        <title>Whole genome shotgun sequence of Methylobacterium haplocladii NBRC 107714.</title>
        <authorList>
            <person name="Hosoyama A."/>
            <person name="Uohara A."/>
            <person name="Ohji S."/>
            <person name="Ichikawa N."/>
        </authorList>
    </citation>
    <scope>NUCLEOTIDE SEQUENCE [LARGE SCALE GENOMIC DNA]</scope>
    <source>
        <strain evidence="3 4">NBRC 107714</strain>
    </source>
</reference>
<dbReference type="InterPro" id="IPR024967">
    <property type="entry name" value="DNA-bd_IS481-type"/>
</dbReference>
<accession>A0A512IN07</accession>
<sequence>MNIHQNARLSPSGRERLVRLARSGLTPRTVAETMGVCAKTVRKWMARFAAEGVAGPQDRSSRPHCLHRPTPAETQAAIARLRRQRLLHWPRRDSEC</sequence>